<dbReference type="InterPro" id="IPR036010">
    <property type="entry name" value="2Fe-2S_ferredoxin-like_sf"/>
</dbReference>
<dbReference type="EMBL" id="HBIT01009460">
    <property type="protein sequence ID" value="CAE0618987.1"/>
    <property type="molecule type" value="Transcribed_RNA"/>
</dbReference>
<dbReference type="InterPro" id="IPR001041">
    <property type="entry name" value="2Fe-2S_ferredoxin-type"/>
</dbReference>
<feature type="domain" description="2Fe-2S ferredoxin-type" evidence="3">
    <location>
        <begin position="33"/>
        <end position="103"/>
    </location>
</feature>
<dbReference type="EMBL" id="HBIT01009459">
    <property type="protein sequence ID" value="CAE0618986.1"/>
    <property type="molecule type" value="Transcribed_RNA"/>
</dbReference>
<protein>
    <recommendedName>
        <fullName evidence="3">2Fe-2S ferredoxin-type domain-containing protein</fullName>
    </recommendedName>
</protein>
<dbReference type="AlphaFoldDB" id="A0A6U9L3Y5"/>
<dbReference type="PROSITE" id="PS00197">
    <property type="entry name" value="2FE2S_FER_1"/>
    <property type="match status" value="1"/>
</dbReference>
<evidence type="ECO:0000313" key="5">
    <source>
        <dbReference type="EMBL" id="CAE0618987.1"/>
    </source>
</evidence>
<gene>
    <name evidence="4" type="ORF">OMAR00292_LOCUS4862</name>
    <name evidence="5" type="ORF">OMAR00292_LOCUS4863</name>
</gene>
<keyword evidence="1" id="KW-0408">Iron</keyword>
<dbReference type="GO" id="GO:0051537">
    <property type="term" value="F:2 iron, 2 sulfur cluster binding"/>
    <property type="evidence" value="ECO:0007669"/>
    <property type="project" value="UniProtKB-KW"/>
</dbReference>
<sequence length="114" mass="12819">MSSSETAMKLRIALLKYPKRAALQAQLQKVQPAQVRVQINNTVYTVDSRQTVLDVARKNKLKIPFNCRAGICGACEAKIDGEYAKTCYTIVKDGMHVVEKSAELQNWRQNCSDE</sequence>
<dbReference type="PROSITE" id="PS51085">
    <property type="entry name" value="2FE2S_FER_2"/>
    <property type="match status" value="1"/>
</dbReference>
<name>A0A6U9L3Y5_OXYMA</name>
<dbReference type="InterPro" id="IPR006058">
    <property type="entry name" value="2Fe2S_fd_BS"/>
</dbReference>
<dbReference type="Gene3D" id="3.10.20.30">
    <property type="match status" value="1"/>
</dbReference>
<dbReference type="CDD" id="cd00207">
    <property type="entry name" value="fer2"/>
    <property type="match status" value="1"/>
</dbReference>
<dbReference type="Pfam" id="PF00111">
    <property type="entry name" value="Fer2"/>
    <property type="match status" value="1"/>
</dbReference>
<evidence type="ECO:0000259" key="3">
    <source>
        <dbReference type="PROSITE" id="PS51085"/>
    </source>
</evidence>
<evidence type="ECO:0000256" key="2">
    <source>
        <dbReference type="ARBA" id="ARBA00023014"/>
    </source>
</evidence>
<organism evidence="4">
    <name type="scientific">Oxyrrhis marina</name>
    <name type="common">Dinoflagellate</name>
    <dbReference type="NCBI Taxonomy" id="2969"/>
    <lineage>
        <taxon>Eukaryota</taxon>
        <taxon>Sar</taxon>
        <taxon>Alveolata</taxon>
        <taxon>Dinophyceae</taxon>
        <taxon>Oxyrrhinales</taxon>
        <taxon>Oxyrrhinaceae</taxon>
        <taxon>Oxyrrhis</taxon>
    </lineage>
</organism>
<dbReference type="SUPFAM" id="SSF54292">
    <property type="entry name" value="2Fe-2S ferredoxin-like"/>
    <property type="match status" value="1"/>
</dbReference>
<dbReference type="InterPro" id="IPR012675">
    <property type="entry name" value="Beta-grasp_dom_sf"/>
</dbReference>
<evidence type="ECO:0000256" key="1">
    <source>
        <dbReference type="ARBA" id="ARBA00022714"/>
    </source>
</evidence>
<proteinExistence type="predicted"/>
<keyword evidence="1" id="KW-0001">2Fe-2S</keyword>
<reference evidence="4" key="1">
    <citation type="submission" date="2021-01" db="EMBL/GenBank/DDBJ databases">
        <authorList>
            <person name="Corre E."/>
            <person name="Pelletier E."/>
            <person name="Niang G."/>
            <person name="Scheremetjew M."/>
            <person name="Finn R."/>
            <person name="Kale V."/>
            <person name="Holt S."/>
            <person name="Cochrane G."/>
            <person name="Meng A."/>
            <person name="Brown T."/>
            <person name="Cohen L."/>
        </authorList>
    </citation>
    <scope>NUCLEOTIDE SEQUENCE</scope>
    <source>
        <strain evidence="4">CCMP1795</strain>
    </source>
</reference>
<accession>A0A6U9L3Y5</accession>
<keyword evidence="1" id="KW-0479">Metal-binding</keyword>
<evidence type="ECO:0000313" key="4">
    <source>
        <dbReference type="EMBL" id="CAE0618986.1"/>
    </source>
</evidence>
<keyword evidence="2" id="KW-0411">Iron-sulfur</keyword>